<dbReference type="Proteomes" id="UP000289340">
    <property type="component" value="Chromosome 15"/>
</dbReference>
<dbReference type="GO" id="GO:0005634">
    <property type="term" value="C:nucleus"/>
    <property type="evidence" value="ECO:0007669"/>
    <property type="project" value="TreeGrafter"/>
</dbReference>
<feature type="region of interest" description="Disordered" evidence="1">
    <location>
        <begin position="55"/>
        <end position="95"/>
    </location>
</feature>
<reference evidence="2 3" key="1">
    <citation type="submission" date="2018-09" db="EMBL/GenBank/DDBJ databases">
        <title>A high-quality reference genome of wild soybean provides a powerful tool to mine soybean genomes.</title>
        <authorList>
            <person name="Xie M."/>
            <person name="Chung C.Y.L."/>
            <person name="Li M.-W."/>
            <person name="Wong F.-L."/>
            <person name="Chan T.-F."/>
            <person name="Lam H.-M."/>
        </authorList>
    </citation>
    <scope>NUCLEOTIDE SEQUENCE [LARGE SCALE GENOMIC DNA]</scope>
    <source>
        <strain evidence="3">cv. W05</strain>
        <tissue evidence="2">Hypocotyl of etiolated seedlings</tissue>
    </source>
</reference>
<dbReference type="EMBL" id="QZWG01000015">
    <property type="protein sequence ID" value="RZB66463.1"/>
    <property type="molecule type" value="Genomic_DNA"/>
</dbReference>
<comment type="caution">
    <text evidence="2">The sequence shown here is derived from an EMBL/GenBank/DDBJ whole genome shotgun (WGS) entry which is preliminary data.</text>
</comment>
<feature type="compositionally biased region" description="Gly residues" evidence="1">
    <location>
        <begin position="71"/>
        <end position="81"/>
    </location>
</feature>
<dbReference type="InterPro" id="IPR033485">
    <property type="entry name" value="EMSY-LIKE_plant"/>
</dbReference>
<dbReference type="PANTHER" id="PTHR33432:SF28">
    <property type="entry name" value="PROTEIN EMSY-LIKE 4"/>
    <property type="match status" value="1"/>
</dbReference>
<dbReference type="AlphaFoldDB" id="A0A445GYX2"/>
<dbReference type="PANTHER" id="PTHR33432">
    <property type="entry name" value="PROTEIN EMSY-LIKE 4"/>
    <property type="match status" value="1"/>
</dbReference>
<proteinExistence type="predicted"/>
<accession>A0A445GYX2</accession>
<evidence type="ECO:0000313" key="2">
    <source>
        <dbReference type="EMBL" id="RZB66463.1"/>
    </source>
</evidence>
<protein>
    <submittedName>
        <fullName evidence="2">Protein EMSY-LIKE 3</fullName>
    </submittedName>
</protein>
<evidence type="ECO:0000256" key="1">
    <source>
        <dbReference type="SAM" id="MobiDB-lite"/>
    </source>
</evidence>
<name>A0A445GYX2_GLYSO</name>
<evidence type="ECO:0000313" key="3">
    <source>
        <dbReference type="Proteomes" id="UP000289340"/>
    </source>
</evidence>
<organism evidence="2 3">
    <name type="scientific">Glycine soja</name>
    <name type="common">Wild soybean</name>
    <dbReference type="NCBI Taxonomy" id="3848"/>
    <lineage>
        <taxon>Eukaryota</taxon>
        <taxon>Viridiplantae</taxon>
        <taxon>Streptophyta</taxon>
        <taxon>Embryophyta</taxon>
        <taxon>Tracheophyta</taxon>
        <taxon>Spermatophyta</taxon>
        <taxon>Magnoliopsida</taxon>
        <taxon>eudicotyledons</taxon>
        <taxon>Gunneridae</taxon>
        <taxon>Pentapetalae</taxon>
        <taxon>rosids</taxon>
        <taxon>fabids</taxon>
        <taxon>Fabales</taxon>
        <taxon>Fabaceae</taxon>
        <taxon>Papilionoideae</taxon>
        <taxon>50 kb inversion clade</taxon>
        <taxon>NPAAA clade</taxon>
        <taxon>indigoferoid/millettioid clade</taxon>
        <taxon>Phaseoleae</taxon>
        <taxon>Glycine</taxon>
        <taxon>Glycine subgen. Soja</taxon>
    </lineage>
</organism>
<gene>
    <name evidence="2" type="ORF">D0Y65_042181</name>
</gene>
<sequence length="165" mass="17913">MFNAMKNMDFQSICMICVALDSNVLAYSNVLLLLQMSPADIQWVGEDPGVNRRQGFGGSGNGMRRSVGRGSVPGVGKGRGTAKGQSRKDFLPSQNGIGMKTPDDIQILHTDTLVKEVERVFNAKHPDALEIEQVKKVLKDHEQALIDAIARLADLSDGESGISQF</sequence>
<keyword evidence="3" id="KW-1185">Reference proteome</keyword>
<dbReference type="GO" id="GO:0050832">
    <property type="term" value="P:defense response to fungus"/>
    <property type="evidence" value="ECO:0007669"/>
    <property type="project" value="InterPro"/>
</dbReference>